<protein>
    <submittedName>
        <fullName evidence="1">Uncharacterized protein</fullName>
    </submittedName>
</protein>
<name>A0A2R6W5B6_MARPO</name>
<dbReference type="Proteomes" id="UP000244005">
    <property type="component" value="Unassembled WGS sequence"/>
</dbReference>
<dbReference type="EMBL" id="KZ772818">
    <property type="protein sequence ID" value="PTQ29048.1"/>
    <property type="molecule type" value="Genomic_DNA"/>
</dbReference>
<proteinExistence type="predicted"/>
<gene>
    <name evidence="1" type="ORF">MARPO_0148s0002</name>
</gene>
<organism evidence="1 2">
    <name type="scientific">Marchantia polymorpha</name>
    <name type="common">Common liverwort</name>
    <name type="synonym">Marchantia aquatica</name>
    <dbReference type="NCBI Taxonomy" id="3197"/>
    <lineage>
        <taxon>Eukaryota</taxon>
        <taxon>Viridiplantae</taxon>
        <taxon>Streptophyta</taxon>
        <taxon>Embryophyta</taxon>
        <taxon>Marchantiophyta</taxon>
        <taxon>Marchantiopsida</taxon>
        <taxon>Marchantiidae</taxon>
        <taxon>Marchantiales</taxon>
        <taxon>Marchantiaceae</taxon>
        <taxon>Marchantia</taxon>
    </lineage>
</organism>
<keyword evidence="2" id="KW-1185">Reference proteome</keyword>
<evidence type="ECO:0000313" key="1">
    <source>
        <dbReference type="EMBL" id="PTQ29048.1"/>
    </source>
</evidence>
<evidence type="ECO:0000313" key="2">
    <source>
        <dbReference type="Proteomes" id="UP000244005"/>
    </source>
</evidence>
<dbReference type="AlphaFoldDB" id="A0A2R6W5B6"/>
<accession>A0A2R6W5B6</accession>
<sequence length="66" mass="7569">MTKCSVTKCYDKGRVLGYSASRKKTVLQHLVVVMKLPRVSKHARGNMQDIRPIFKGKAGSRRTYTW</sequence>
<reference evidence="2" key="1">
    <citation type="journal article" date="2017" name="Cell">
        <title>Insights into land plant evolution garnered from the Marchantia polymorpha genome.</title>
        <authorList>
            <person name="Bowman J.L."/>
            <person name="Kohchi T."/>
            <person name="Yamato K.T."/>
            <person name="Jenkins J."/>
            <person name="Shu S."/>
            <person name="Ishizaki K."/>
            <person name="Yamaoka S."/>
            <person name="Nishihama R."/>
            <person name="Nakamura Y."/>
            <person name="Berger F."/>
            <person name="Adam C."/>
            <person name="Aki S.S."/>
            <person name="Althoff F."/>
            <person name="Araki T."/>
            <person name="Arteaga-Vazquez M.A."/>
            <person name="Balasubrmanian S."/>
            <person name="Barry K."/>
            <person name="Bauer D."/>
            <person name="Boehm C.R."/>
            <person name="Briginshaw L."/>
            <person name="Caballero-Perez J."/>
            <person name="Catarino B."/>
            <person name="Chen F."/>
            <person name="Chiyoda S."/>
            <person name="Chovatia M."/>
            <person name="Davies K.M."/>
            <person name="Delmans M."/>
            <person name="Demura T."/>
            <person name="Dierschke T."/>
            <person name="Dolan L."/>
            <person name="Dorantes-Acosta A.E."/>
            <person name="Eklund D.M."/>
            <person name="Florent S.N."/>
            <person name="Flores-Sandoval E."/>
            <person name="Fujiyama A."/>
            <person name="Fukuzawa H."/>
            <person name="Galik B."/>
            <person name="Grimanelli D."/>
            <person name="Grimwood J."/>
            <person name="Grossniklaus U."/>
            <person name="Hamada T."/>
            <person name="Haseloff J."/>
            <person name="Hetherington A.J."/>
            <person name="Higo A."/>
            <person name="Hirakawa Y."/>
            <person name="Hundley H.N."/>
            <person name="Ikeda Y."/>
            <person name="Inoue K."/>
            <person name="Inoue S.I."/>
            <person name="Ishida S."/>
            <person name="Jia Q."/>
            <person name="Kakita M."/>
            <person name="Kanazawa T."/>
            <person name="Kawai Y."/>
            <person name="Kawashima T."/>
            <person name="Kennedy M."/>
            <person name="Kinose K."/>
            <person name="Kinoshita T."/>
            <person name="Kohara Y."/>
            <person name="Koide E."/>
            <person name="Komatsu K."/>
            <person name="Kopischke S."/>
            <person name="Kubo M."/>
            <person name="Kyozuka J."/>
            <person name="Lagercrantz U."/>
            <person name="Lin S.S."/>
            <person name="Lindquist E."/>
            <person name="Lipzen A.M."/>
            <person name="Lu C.W."/>
            <person name="De Luna E."/>
            <person name="Martienssen R.A."/>
            <person name="Minamino N."/>
            <person name="Mizutani M."/>
            <person name="Mizutani M."/>
            <person name="Mochizuki N."/>
            <person name="Monte I."/>
            <person name="Mosher R."/>
            <person name="Nagasaki H."/>
            <person name="Nakagami H."/>
            <person name="Naramoto S."/>
            <person name="Nishitani K."/>
            <person name="Ohtani M."/>
            <person name="Okamoto T."/>
            <person name="Okumura M."/>
            <person name="Phillips J."/>
            <person name="Pollak B."/>
            <person name="Reinders A."/>
            <person name="Rovekamp M."/>
            <person name="Sano R."/>
            <person name="Sawa S."/>
            <person name="Schmid M.W."/>
            <person name="Shirakawa M."/>
            <person name="Solano R."/>
            <person name="Spunde A."/>
            <person name="Suetsugu N."/>
            <person name="Sugano S."/>
            <person name="Sugiyama A."/>
            <person name="Sun R."/>
            <person name="Suzuki Y."/>
            <person name="Takenaka M."/>
            <person name="Takezawa D."/>
            <person name="Tomogane H."/>
            <person name="Tsuzuki M."/>
            <person name="Ueda T."/>
            <person name="Umeda M."/>
            <person name="Ward J.M."/>
            <person name="Watanabe Y."/>
            <person name="Yazaki K."/>
            <person name="Yokoyama R."/>
            <person name="Yoshitake Y."/>
            <person name="Yotsui I."/>
            <person name="Zachgo S."/>
            <person name="Schmutz J."/>
        </authorList>
    </citation>
    <scope>NUCLEOTIDE SEQUENCE [LARGE SCALE GENOMIC DNA]</scope>
    <source>
        <strain evidence="2">Tak-1</strain>
    </source>
</reference>